<protein>
    <submittedName>
        <fullName evidence="1">P-loop containing nucleoside triphosphate hydrolase protein</fullName>
    </submittedName>
</protein>
<accession>A0A4P9YI08</accession>
<organism evidence="1 2">
    <name type="scientific">Rozella allomycis (strain CSF55)</name>
    <dbReference type="NCBI Taxonomy" id="988480"/>
    <lineage>
        <taxon>Eukaryota</taxon>
        <taxon>Fungi</taxon>
        <taxon>Fungi incertae sedis</taxon>
        <taxon>Cryptomycota</taxon>
        <taxon>Cryptomycota incertae sedis</taxon>
        <taxon>Rozella</taxon>
    </lineage>
</organism>
<dbReference type="AlphaFoldDB" id="A0A4P9YI08"/>
<reference evidence="2" key="1">
    <citation type="journal article" date="2018" name="Nat. Microbiol.">
        <title>Leveraging single-cell genomics to expand the fungal tree of life.</title>
        <authorList>
            <person name="Ahrendt S.R."/>
            <person name="Quandt C.A."/>
            <person name="Ciobanu D."/>
            <person name="Clum A."/>
            <person name="Salamov A."/>
            <person name="Andreopoulos B."/>
            <person name="Cheng J.F."/>
            <person name="Woyke T."/>
            <person name="Pelin A."/>
            <person name="Henrissat B."/>
            <person name="Reynolds N.K."/>
            <person name="Benny G.L."/>
            <person name="Smith M.E."/>
            <person name="James T.Y."/>
            <person name="Grigoriev I.V."/>
        </authorList>
    </citation>
    <scope>NUCLEOTIDE SEQUENCE [LARGE SCALE GENOMIC DNA]</scope>
    <source>
        <strain evidence="2">CSF55</strain>
    </source>
</reference>
<name>A0A4P9YI08_ROZAC</name>
<dbReference type="PANTHER" id="PTHR10285">
    <property type="entry name" value="URIDINE KINASE"/>
    <property type="match status" value="1"/>
</dbReference>
<keyword evidence="1" id="KW-0378">Hydrolase</keyword>
<dbReference type="GO" id="GO:0016787">
    <property type="term" value="F:hydrolase activity"/>
    <property type="evidence" value="ECO:0007669"/>
    <property type="project" value="UniProtKB-KW"/>
</dbReference>
<dbReference type="Gene3D" id="3.40.50.300">
    <property type="entry name" value="P-loop containing nucleotide triphosphate hydrolases"/>
    <property type="match status" value="1"/>
</dbReference>
<dbReference type="EMBL" id="ML005312">
    <property type="protein sequence ID" value="RKP19024.1"/>
    <property type="molecule type" value="Genomic_DNA"/>
</dbReference>
<evidence type="ECO:0000313" key="1">
    <source>
        <dbReference type="EMBL" id="RKP19024.1"/>
    </source>
</evidence>
<dbReference type="SUPFAM" id="SSF52540">
    <property type="entry name" value="P-loop containing nucleoside triphosphate hydrolases"/>
    <property type="match status" value="1"/>
</dbReference>
<proteinExistence type="predicted"/>
<evidence type="ECO:0000313" key="2">
    <source>
        <dbReference type="Proteomes" id="UP000281549"/>
    </source>
</evidence>
<gene>
    <name evidence="1" type="ORF">ROZALSC1DRAFT_22663</name>
</gene>
<dbReference type="InterPro" id="IPR027417">
    <property type="entry name" value="P-loop_NTPase"/>
</dbReference>
<sequence length="244" mass="28019">MSYQNEGSGKTTIAHQLSNESTMVLSLDDFYLPFNEMQEVFKKYRGLTCYKTRGYPETIDVALLSLTLGKIKEEKPLLIKVPVFDKSLHGGLGDRLSIWRDIDLSKIKTVILEGWCVLYNGVDINRNSGLLDPHSINIIQEHFMTFSRSISCFCDCEIKFKAEISYAFEWRLQQEHQLINSKGSGMSDEQVLEFVSRFQPAYELFDSEKVISTKYVHFRLDKMRKVIECSCSCGMSCSAIKIDE</sequence>
<dbReference type="Proteomes" id="UP000281549">
    <property type="component" value="Unassembled WGS sequence"/>
</dbReference>